<reference evidence="2 3" key="1">
    <citation type="submission" date="2014-03" db="EMBL/GenBank/DDBJ databases">
        <title>Genomics of Bifidobacteria.</title>
        <authorList>
            <person name="Ventura M."/>
            <person name="Milani C."/>
            <person name="Lugli G.A."/>
        </authorList>
    </citation>
    <scope>NUCLEOTIDE SEQUENCE [LARGE SCALE GENOMIC DNA]</scope>
    <source>
        <strain evidence="2 3">DSM 21395</strain>
    </source>
</reference>
<name>A0A087CAW0_9BIFI</name>
<feature type="transmembrane region" description="Helical" evidence="1">
    <location>
        <begin position="113"/>
        <end position="137"/>
    </location>
</feature>
<dbReference type="AlphaFoldDB" id="A0A087CAW0"/>
<protein>
    <submittedName>
        <fullName evidence="2">Uncharacterized protein</fullName>
    </submittedName>
</protein>
<keyword evidence="3" id="KW-1185">Reference proteome</keyword>
<evidence type="ECO:0000313" key="3">
    <source>
        <dbReference type="Proteomes" id="UP000029082"/>
    </source>
</evidence>
<proteinExistence type="predicted"/>
<feature type="transmembrane region" description="Helical" evidence="1">
    <location>
        <begin position="46"/>
        <end position="68"/>
    </location>
</feature>
<gene>
    <name evidence="2" type="ORF">BMON_0284</name>
</gene>
<sequence>MDTINDITTDDDTHDISTATPAEARELLKHSGDASGFMPYREIRSYGWTVAWVSSVQVLLFLTLGAWWSVSWSWNGIIFLGICAVLLSFFAVRSERNHRHILPRGSKHLERIVLGWRNVLLAIGCVLLGAAASSAGLPASFSSTGSRGLGWMALVAGIICAVGCACRLIFAVRLLASKRTA</sequence>
<feature type="transmembrane region" description="Helical" evidence="1">
    <location>
        <begin position="74"/>
        <end position="92"/>
    </location>
</feature>
<evidence type="ECO:0000256" key="1">
    <source>
        <dbReference type="SAM" id="Phobius"/>
    </source>
</evidence>
<accession>A0A087CAW0</accession>
<dbReference type="EMBL" id="JGZE01000001">
    <property type="protein sequence ID" value="KFI80410.1"/>
    <property type="molecule type" value="Genomic_DNA"/>
</dbReference>
<keyword evidence="1" id="KW-0812">Transmembrane</keyword>
<keyword evidence="1" id="KW-1133">Transmembrane helix</keyword>
<dbReference type="RefSeq" id="WP_033513734.1">
    <property type="nucleotide sequence ID" value="NZ_JDUO01000029.1"/>
</dbReference>
<dbReference type="OrthoDB" id="9891570at2"/>
<organism evidence="2 3">
    <name type="scientific">Bifidobacterium mongoliense DSM 21395</name>
    <dbReference type="NCBI Taxonomy" id="1437603"/>
    <lineage>
        <taxon>Bacteria</taxon>
        <taxon>Bacillati</taxon>
        <taxon>Actinomycetota</taxon>
        <taxon>Actinomycetes</taxon>
        <taxon>Bifidobacteriales</taxon>
        <taxon>Bifidobacteriaceae</taxon>
        <taxon>Bifidobacterium</taxon>
    </lineage>
</organism>
<dbReference type="Proteomes" id="UP000029082">
    <property type="component" value="Unassembled WGS sequence"/>
</dbReference>
<keyword evidence="1" id="KW-0472">Membrane</keyword>
<dbReference type="GeneID" id="93095151"/>
<dbReference type="eggNOG" id="ENOG5031Y1F">
    <property type="taxonomic scope" value="Bacteria"/>
</dbReference>
<feature type="transmembrane region" description="Helical" evidence="1">
    <location>
        <begin position="149"/>
        <end position="170"/>
    </location>
</feature>
<comment type="caution">
    <text evidence="2">The sequence shown here is derived from an EMBL/GenBank/DDBJ whole genome shotgun (WGS) entry which is preliminary data.</text>
</comment>
<evidence type="ECO:0000313" key="2">
    <source>
        <dbReference type="EMBL" id="KFI80410.1"/>
    </source>
</evidence>